<proteinExistence type="predicted"/>
<dbReference type="InterPro" id="IPR029079">
    <property type="entry name" value="Imm43"/>
</dbReference>
<dbReference type="Pfam" id="PF15570">
    <property type="entry name" value="Imm43"/>
    <property type="match status" value="1"/>
</dbReference>
<organism evidence="2 3">
    <name type="scientific">Capnocytophaga canis</name>
    <dbReference type="NCBI Taxonomy" id="1848903"/>
    <lineage>
        <taxon>Bacteria</taxon>
        <taxon>Pseudomonadati</taxon>
        <taxon>Bacteroidota</taxon>
        <taxon>Flavobacteriia</taxon>
        <taxon>Flavobacteriales</taxon>
        <taxon>Flavobacteriaceae</taxon>
        <taxon>Capnocytophaga</taxon>
    </lineage>
</organism>
<evidence type="ECO:0000313" key="2">
    <source>
        <dbReference type="EMBL" id="RIY35297.1"/>
    </source>
</evidence>
<protein>
    <recommendedName>
        <fullName evidence="1">Immunity protein 43 domain-containing protein</fullName>
    </recommendedName>
</protein>
<dbReference type="EMBL" id="NSDI01000014">
    <property type="protein sequence ID" value="RIY35297.1"/>
    <property type="molecule type" value="Genomic_DNA"/>
</dbReference>
<reference evidence="2 3" key="1">
    <citation type="submission" date="2017-08" db="EMBL/GenBank/DDBJ databases">
        <title>Capnocytophaga canis 17-158 assembly.</title>
        <authorList>
            <person name="Gulvik C.A."/>
        </authorList>
    </citation>
    <scope>NUCLEOTIDE SEQUENCE [LARGE SCALE GENOMIC DNA]</scope>
    <source>
        <strain evidence="2 3">17-158</strain>
    </source>
</reference>
<dbReference type="Proteomes" id="UP000265497">
    <property type="component" value="Unassembled WGS sequence"/>
</dbReference>
<sequence>MKQLFIWGQGFYGYKKVKGVPRIGNALIKDSIDTYAGNWTSYIHGYHPFPPQGEYKFPDELYLEVSGYASVQFDYLEVGHNVKIFSNDLLHFFQENGLTEGYEIAKIKSVMNASGKVLETKPYYALRFYEFDNNLLEYPSEGAVYGKGAKGNKIYPNMTPKSNVDKKIFVLDIEISVIYYQTLIFTQEIRDEIIKRKFIGPKIYSTQEYIQAYNG</sequence>
<dbReference type="RefSeq" id="WP_119653105.1">
    <property type="nucleotide sequence ID" value="NZ_NSDI01000014.1"/>
</dbReference>
<evidence type="ECO:0000313" key="3">
    <source>
        <dbReference type="Proteomes" id="UP000265497"/>
    </source>
</evidence>
<evidence type="ECO:0000259" key="1">
    <source>
        <dbReference type="Pfam" id="PF15570"/>
    </source>
</evidence>
<gene>
    <name evidence="2" type="ORF">CKY20_10890</name>
</gene>
<dbReference type="AlphaFoldDB" id="A0A3A1YGY0"/>
<comment type="caution">
    <text evidence="2">The sequence shown here is derived from an EMBL/GenBank/DDBJ whole genome shotgun (WGS) entry which is preliminary data.</text>
</comment>
<name>A0A3A1YGY0_9FLAO</name>
<feature type="domain" description="Immunity protein 43" evidence="1">
    <location>
        <begin position="15"/>
        <end position="214"/>
    </location>
</feature>
<accession>A0A3A1YGY0</accession>